<feature type="region of interest" description="Disordered" evidence="1">
    <location>
        <begin position="115"/>
        <end position="136"/>
    </location>
</feature>
<protein>
    <submittedName>
        <fullName evidence="2 3">Uncharacterized protein</fullName>
    </submittedName>
</protein>
<dbReference type="STRING" id="74873.A0A084W0N2"/>
<dbReference type="EnsemblMetazoa" id="ASIC011516-RA">
    <property type="protein sequence ID" value="ASIC011516-PA"/>
    <property type="gene ID" value="ASIC011516"/>
</dbReference>
<sequence>MLTDPKTRSALGLLTNGENAIKRELIDPLDPTGGGGGGGGAGGNNPGPQDDRLLVGSFGVSRTGAPLPYPLQPTPSKQPLQGFDQIWGPSRTDGMNQRLHSPVIGMTHYWPTYDSLPQPPASTTVGDPPPEPNPAEAWNRLVERHERTRVACSASTRHPRPKRHL</sequence>
<feature type="region of interest" description="Disordered" evidence="1">
    <location>
        <begin position="1"/>
        <end position="98"/>
    </location>
</feature>
<accession>A0A084W0N2</accession>
<dbReference type="EMBL" id="ATLV01019124">
    <property type="status" value="NOT_ANNOTATED_CDS"/>
    <property type="molecule type" value="Genomic_DNA"/>
</dbReference>
<organism evidence="2">
    <name type="scientific">Anopheles sinensis</name>
    <name type="common">Mosquito</name>
    <dbReference type="NCBI Taxonomy" id="74873"/>
    <lineage>
        <taxon>Eukaryota</taxon>
        <taxon>Metazoa</taxon>
        <taxon>Ecdysozoa</taxon>
        <taxon>Arthropoda</taxon>
        <taxon>Hexapoda</taxon>
        <taxon>Insecta</taxon>
        <taxon>Pterygota</taxon>
        <taxon>Neoptera</taxon>
        <taxon>Endopterygota</taxon>
        <taxon>Diptera</taxon>
        <taxon>Nematocera</taxon>
        <taxon>Culicoidea</taxon>
        <taxon>Culicidae</taxon>
        <taxon>Anophelinae</taxon>
        <taxon>Anopheles</taxon>
    </lineage>
</organism>
<evidence type="ECO:0000256" key="1">
    <source>
        <dbReference type="SAM" id="MobiDB-lite"/>
    </source>
</evidence>
<dbReference type="VEuPathDB" id="VectorBase:ASIC011516"/>
<keyword evidence="4" id="KW-1185">Reference proteome</keyword>
<dbReference type="EMBL" id="KE525262">
    <property type="protein sequence ID" value="KFB43776.1"/>
    <property type="molecule type" value="Genomic_DNA"/>
</dbReference>
<reference evidence="2 4" key="1">
    <citation type="journal article" date="2014" name="BMC Genomics">
        <title>Genome sequence of Anopheles sinensis provides insight into genetics basis of mosquito competence for malaria parasites.</title>
        <authorList>
            <person name="Zhou D."/>
            <person name="Zhang D."/>
            <person name="Ding G."/>
            <person name="Shi L."/>
            <person name="Hou Q."/>
            <person name="Ye Y."/>
            <person name="Xu Y."/>
            <person name="Zhou H."/>
            <person name="Xiong C."/>
            <person name="Li S."/>
            <person name="Yu J."/>
            <person name="Hong S."/>
            <person name="Yu X."/>
            <person name="Zou P."/>
            <person name="Chen C."/>
            <person name="Chang X."/>
            <person name="Wang W."/>
            <person name="Lv Y."/>
            <person name="Sun Y."/>
            <person name="Ma L."/>
            <person name="Shen B."/>
            <person name="Zhu C."/>
        </authorList>
    </citation>
    <scope>NUCLEOTIDE SEQUENCE [LARGE SCALE GENOMIC DNA]</scope>
</reference>
<name>A0A084W0N2_ANOSI</name>
<dbReference type="Proteomes" id="UP000030765">
    <property type="component" value="Unassembled WGS sequence"/>
</dbReference>
<proteinExistence type="predicted"/>
<dbReference type="AlphaFoldDB" id="A0A084W0N2"/>
<evidence type="ECO:0000313" key="4">
    <source>
        <dbReference type="Proteomes" id="UP000030765"/>
    </source>
</evidence>
<evidence type="ECO:0000313" key="3">
    <source>
        <dbReference type="EnsemblMetazoa" id="ASIC011516-PA"/>
    </source>
</evidence>
<feature type="compositionally biased region" description="Gly residues" evidence="1">
    <location>
        <begin position="32"/>
        <end position="45"/>
    </location>
</feature>
<gene>
    <name evidence="2" type="ORF">ZHAS_00011516</name>
</gene>
<evidence type="ECO:0000313" key="2">
    <source>
        <dbReference type="EMBL" id="KFB43776.1"/>
    </source>
</evidence>
<reference evidence="3" key="2">
    <citation type="submission" date="2020-05" db="UniProtKB">
        <authorList>
            <consortium name="EnsemblMetazoa"/>
        </authorList>
    </citation>
    <scope>IDENTIFICATION</scope>
</reference>